<gene>
    <name evidence="1" type="ORF">BIW11_08050</name>
</gene>
<dbReference type="EMBL" id="MNPL01005459">
    <property type="protein sequence ID" value="OQR76004.1"/>
    <property type="molecule type" value="Genomic_DNA"/>
</dbReference>
<name>A0A1V9XR81_9ACAR</name>
<sequence length="124" mass="14491">MKIRTNCKRDDACTRYPLVRRLDGGEKTQLRSISAQLRGGALGWIYSDQSGTLRRAIGLRWNLAGAKGRGWTNVTTRVWMIRKHEFHPRFVTRKLSYDTSLIGTFDYAIRFGRTLKNTVREERW</sequence>
<evidence type="ECO:0000313" key="1">
    <source>
        <dbReference type="EMBL" id="OQR76004.1"/>
    </source>
</evidence>
<protein>
    <submittedName>
        <fullName evidence="1">Uncharacterized protein</fullName>
    </submittedName>
</protein>
<keyword evidence="2" id="KW-1185">Reference proteome</keyword>
<evidence type="ECO:0000313" key="2">
    <source>
        <dbReference type="Proteomes" id="UP000192247"/>
    </source>
</evidence>
<dbReference type="AlphaFoldDB" id="A0A1V9XR81"/>
<accession>A0A1V9XR81</accession>
<organism evidence="1 2">
    <name type="scientific">Tropilaelaps mercedesae</name>
    <dbReference type="NCBI Taxonomy" id="418985"/>
    <lineage>
        <taxon>Eukaryota</taxon>
        <taxon>Metazoa</taxon>
        <taxon>Ecdysozoa</taxon>
        <taxon>Arthropoda</taxon>
        <taxon>Chelicerata</taxon>
        <taxon>Arachnida</taxon>
        <taxon>Acari</taxon>
        <taxon>Parasitiformes</taxon>
        <taxon>Mesostigmata</taxon>
        <taxon>Gamasina</taxon>
        <taxon>Dermanyssoidea</taxon>
        <taxon>Laelapidae</taxon>
        <taxon>Tropilaelaps</taxon>
    </lineage>
</organism>
<proteinExistence type="predicted"/>
<dbReference type="InParanoid" id="A0A1V9XR81"/>
<reference evidence="1 2" key="1">
    <citation type="journal article" date="2017" name="Gigascience">
        <title>Draft genome of the honey bee ectoparasitic mite, Tropilaelaps mercedesae, is shaped by the parasitic life history.</title>
        <authorList>
            <person name="Dong X."/>
            <person name="Armstrong S.D."/>
            <person name="Xia D."/>
            <person name="Makepeace B.L."/>
            <person name="Darby A.C."/>
            <person name="Kadowaki T."/>
        </authorList>
    </citation>
    <scope>NUCLEOTIDE SEQUENCE [LARGE SCALE GENOMIC DNA]</scope>
    <source>
        <strain evidence="1">Wuxi-XJTLU</strain>
    </source>
</reference>
<dbReference type="Proteomes" id="UP000192247">
    <property type="component" value="Unassembled WGS sequence"/>
</dbReference>
<comment type="caution">
    <text evidence="1">The sequence shown here is derived from an EMBL/GenBank/DDBJ whole genome shotgun (WGS) entry which is preliminary data.</text>
</comment>